<feature type="transmembrane region" description="Helical" evidence="1">
    <location>
        <begin position="212"/>
        <end position="232"/>
    </location>
</feature>
<comment type="caution">
    <text evidence="2">The sequence shown here is derived from an EMBL/GenBank/DDBJ whole genome shotgun (WGS) entry which is preliminary data.</text>
</comment>
<dbReference type="Pfam" id="PF19560">
    <property type="entry name" value="DUF6082"/>
    <property type="match status" value="1"/>
</dbReference>
<name>A0A5C4JKG5_9ACTN</name>
<keyword evidence="1" id="KW-1133">Transmembrane helix</keyword>
<dbReference type="InterPro" id="IPR045728">
    <property type="entry name" value="DUF6082"/>
</dbReference>
<keyword evidence="1" id="KW-0812">Transmembrane</keyword>
<evidence type="ECO:0000313" key="3">
    <source>
        <dbReference type="Proteomes" id="UP000309174"/>
    </source>
</evidence>
<dbReference type="OrthoDB" id="4171124at2"/>
<feature type="transmembrane region" description="Helical" evidence="1">
    <location>
        <begin position="41"/>
        <end position="62"/>
    </location>
</feature>
<keyword evidence="1" id="KW-0472">Membrane</keyword>
<dbReference type="EMBL" id="VCKW01000004">
    <property type="protein sequence ID" value="TMR07138.1"/>
    <property type="molecule type" value="Genomic_DNA"/>
</dbReference>
<protein>
    <submittedName>
        <fullName evidence="2">Uncharacterized protein</fullName>
    </submittedName>
</protein>
<reference evidence="2 3" key="1">
    <citation type="submission" date="2019-05" db="EMBL/GenBank/DDBJ databases">
        <title>Draft genome sequence of Actinomadura sp. 14C53.</title>
        <authorList>
            <person name="Saricaoglu S."/>
            <person name="Isik K."/>
        </authorList>
    </citation>
    <scope>NUCLEOTIDE SEQUENCE [LARGE SCALE GENOMIC DNA]</scope>
    <source>
        <strain evidence="2 3">14C53</strain>
    </source>
</reference>
<dbReference type="AlphaFoldDB" id="A0A5C4JKG5"/>
<evidence type="ECO:0000256" key="1">
    <source>
        <dbReference type="SAM" id="Phobius"/>
    </source>
</evidence>
<evidence type="ECO:0000313" key="2">
    <source>
        <dbReference type="EMBL" id="TMR07138.1"/>
    </source>
</evidence>
<keyword evidence="3" id="KW-1185">Reference proteome</keyword>
<proteinExistence type="predicted"/>
<gene>
    <name evidence="2" type="ORF">ETD83_01580</name>
</gene>
<sequence length="240" mass="27141">MFGLLGIVVLALAGLSPFLLDAAYSGTRMDWARLSDIGETFGAISALLSATALVALGMSLALQAREVRHAREQAARSAQFELMRLILEEPVYQEVLGRRLREGLTKDELRRDIYLNLLINWWQMRWEFKDMPEVEVREAARLDLFSAEAGRDYWRRRGEARLSYANSRRGRRFNEIFDAEYRAAMVRVEDEEADEEPVSQRAVTLAARARQAGVAVLLLVAGAVAGSVFRRLRAHGTKSR</sequence>
<accession>A0A5C4JKG5</accession>
<organism evidence="2 3">
    <name type="scientific">Actinomadura soli</name>
    <dbReference type="NCBI Taxonomy" id="2508997"/>
    <lineage>
        <taxon>Bacteria</taxon>
        <taxon>Bacillati</taxon>
        <taxon>Actinomycetota</taxon>
        <taxon>Actinomycetes</taxon>
        <taxon>Streptosporangiales</taxon>
        <taxon>Thermomonosporaceae</taxon>
        <taxon>Actinomadura</taxon>
    </lineage>
</organism>
<dbReference type="Proteomes" id="UP000309174">
    <property type="component" value="Unassembled WGS sequence"/>
</dbReference>
<dbReference type="RefSeq" id="WP_138643237.1">
    <property type="nucleotide sequence ID" value="NZ_VCKW01000004.1"/>
</dbReference>